<feature type="transmembrane region" description="Helical" evidence="7">
    <location>
        <begin position="150"/>
        <end position="180"/>
    </location>
</feature>
<feature type="binding site" evidence="6">
    <location>
        <position position="183"/>
    </location>
    <ligand>
        <name>Na(+)</name>
        <dbReference type="ChEBI" id="CHEBI:29101"/>
        <label>1</label>
    </ligand>
</feature>
<dbReference type="PRINTS" id="PR00176">
    <property type="entry name" value="NANEUSMPORT"/>
</dbReference>
<accession>A0A6F9DS86</accession>
<dbReference type="SUPFAM" id="SSF161070">
    <property type="entry name" value="SNF-like"/>
    <property type="match status" value="1"/>
</dbReference>
<evidence type="ECO:0000256" key="7">
    <source>
        <dbReference type="SAM" id="Phobius"/>
    </source>
</evidence>
<dbReference type="GO" id="GO:0005886">
    <property type="term" value="C:plasma membrane"/>
    <property type="evidence" value="ECO:0007669"/>
    <property type="project" value="TreeGrafter"/>
</dbReference>
<dbReference type="PANTHER" id="PTHR11616">
    <property type="entry name" value="SODIUM/CHLORIDE DEPENDENT TRANSPORTER"/>
    <property type="match status" value="1"/>
</dbReference>
<feature type="binding site" evidence="6">
    <location>
        <position position="182"/>
    </location>
    <ligand>
        <name>Na(+)</name>
        <dbReference type="ChEBI" id="CHEBI:29101"/>
        <label>1</label>
    </ligand>
</feature>
<keyword evidence="6" id="KW-0915">Sodium</keyword>
<dbReference type="GO" id="GO:0006865">
    <property type="term" value="P:amino acid transport"/>
    <property type="evidence" value="ECO:0007669"/>
    <property type="project" value="TreeGrafter"/>
</dbReference>
<reference evidence="8" key="1">
    <citation type="submission" date="2020-04" db="EMBL/GenBank/DDBJ databases">
        <authorList>
            <person name="Neveu A P."/>
        </authorList>
    </citation>
    <scope>NUCLEOTIDE SEQUENCE</scope>
    <source>
        <tissue evidence="8">Whole embryo</tissue>
    </source>
</reference>
<dbReference type="Pfam" id="PF00209">
    <property type="entry name" value="SNF"/>
    <property type="match status" value="1"/>
</dbReference>
<keyword evidence="5 7" id="KW-0472">Membrane</keyword>
<evidence type="ECO:0000256" key="5">
    <source>
        <dbReference type="ARBA" id="ARBA00023136"/>
    </source>
</evidence>
<feature type="binding site" evidence="6">
    <location>
        <position position="82"/>
    </location>
    <ligand>
        <name>Na(+)</name>
        <dbReference type="ChEBI" id="CHEBI:29101"/>
        <label>1</label>
    </ligand>
</feature>
<dbReference type="EMBL" id="LR790450">
    <property type="protein sequence ID" value="CAB3266312.1"/>
    <property type="molecule type" value="mRNA"/>
</dbReference>
<dbReference type="PANTHER" id="PTHR11616:SF309">
    <property type="entry name" value="TRANSPORTER"/>
    <property type="match status" value="1"/>
</dbReference>
<feature type="transmembrane region" description="Helical" evidence="7">
    <location>
        <begin position="35"/>
        <end position="59"/>
    </location>
</feature>
<evidence type="ECO:0000256" key="4">
    <source>
        <dbReference type="ARBA" id="ARBA00022989"/>
    </source>
</evidence>
<feature type="transmembrane region" description="Helical" evidence="7">
    <location>
        <begin position="108"/>
        <end position="129"/>
    </location>
</feature>
<organism evidence="8">
    <name type="scientific">Phallusia mammillata</name>
    <dbReference type="NCBI Taxonomy" id="59560"/>
    <lineage>
        <taxon>Eukaryota</taxon>
        <taxon>Metazoa</taxon>
        <taxon>Chordata</taxon>
        <taxon>Tunicata</taxon>
        <taxon>Ascidiacea</taxon>
        <taxon>Phlebobranchia</taxon>
        <taxon>Ascidiidae</taxon>
        <taxon>Phallusia</taxon>
    </lineage>
</organism>
<feature type="transmembrane region" description="Helical" evidence="7">
    <location>
        <begin position="240"/>
        <end position="264"/>
    </location>
</feature>
<gene>
    <name evidence="8" type="primary">Slc6a11-003</name>
</gene>
<protein>
    <submittedName>
        <fullName evidence="8">Sodium- and chloride-dependent GABA transporter 3-like</fullName>
    </submittedName>
</protein>
<feature type="transmembrane region" description="Helical" evidence="7">
    <location>
        <begin position="71"/>
        <end position="96"/>
    </location>
</feature>
<feature type="transmembrane region" description="Helical" evidence="7">
    <location>
        <begin position="284"/>
        <end position="303"/>
    </location>
</feature>
<proteinExistence type="evidence at transcript level"/>
<evidence type="ECO:0000313" key="8">
    <source>
        <dbReference type="EMBL" id="CAB3266312.1"/>
    </source>
</evidence>
<keyword evidence="4 7" id="KW-1133">Transmembrane helix</keyword>
<keyword evidence="6" id="KW-0479">Metal-binding</keyword>
<dbReference type="GO" id="GO:0035725">
    <property type="term" value="P:sodium ion transmembrane transport"/>
    <property type="evidence" value="ECO:0007669"/>
    <property type="project" value="TreeGrafter"/>
</dbReference>
<sequence>MLCALIAAVTTVFFVNIRGIKTSGKVVYFTATFPYVSLIALLIRGATLDGASMGIRAYLLPDLSQLAKAQVWVDAASQAVYSYGIGFVALTAMGGYNNYTDNFYRSSFFIAAIGTVTSFTMGFATFSVLGHLSHVMGVNINDVVQSGPGLVFQVLPVALGLLPASQVWSALFFLMIYFVAIDSAFAEFEGLVTILGDAVPGLISTPLRRVATNTVLGFVYFLVCSSQLSKQGIYIFELIFFYGASGISLIFIVLVETIAVGWLWDAAQFKRDVKQMTGSDLSRFFIYCYKYVTPLVSLVPICYKTQLS</sequence>
<evidence type="ECO:0000256" key="1">
    <source>
        <dbReference type="ARBA" id="ARBA00004141"/>
    </source>
</evidence>
<name>A0A6F9DS86_9ASCI</name>
<dbReference type="InterPro" id="IPR000175">
    <property type="entry name" value="Na/ntran_symport"/>
</dbReference>
<dbReference type="PROSITE" id="PS50267">
    <property type="entry name" value="NA_NEUROTRAN_SYMP_3"/>
    <property type="match status" value="1"/>
</dbReference>
<dbReference type="InterPro" id="IPR037272">
    <property type="entry name" value="SNS_sf"/>
</dbReference>
<evidence type="ECO:0000256" key="2">
    <source>
        <dbReference type="ARBA" id="ARBA00022448"/>
    </source>
</evidence>
<evidence type="ECO:0000256" key="6">
    <source>
        <dbReference type="PIRSR" id="PIRSR600175-1"/>
    </source>
</evidence>
<comment type="subcellular location">
    <subcellularLocation>
        <location evidence="1">Membrane</location>
        <topology evidence="1">Multi-pass membrane protein</topology>
    </subcellularLocation>
</comment>
<keyword evidence="3 7" id="KW-0812">Transmembrane</keyword>
<dbReference type="GO" id="GO:0046872">
    <property type="term" value="F:metal ion binding"/>
    <property type="evidence" value="ECO:0007669"/>
    <property type="project" value="UniProtKB-KW"/>
</dbReference>
<dbReference type="AlphaFoldDB" id="A0A6F9DS86"/>
<evidence type="ECO:0000256" key="3">
    <source>
        <dbReference type="ARBA" id="ARBA00022692"/>
    </source>
</evidence>
<keyword evidence="2" id="KW-0813">Transport</keyword>